<dbReference type="Proteomes" id="UP000800035">
    <property type="component" value="Unassembled WGS sequence"/>
</dbReference>
<dbReference type="PANTHER" id="PTHR48022">
    <property type="entry name" value="PLASTIDIC GLUCOSE TRANSPORTER 4"/>
    <property type="match status" value="1"/>
</dbReference>
<gene>
    <name evidence="6" type="ORF">CC80DRAFT_523126</name>
</gene>
<evidence type="ECO:0008006" key="8">
    <source>
        <dbReference type="Google" id="ProtNLM"/>
    </source>
</evidence>
<name>A0A6A5U803_9PLEO</name>
<dbReference type="InterPro" id="IPR005828">
    <property type="entry name" value="MFS_sugar_transport-like"/>
</dbReference>
<evidence type="ECO:0000313" key="6">
    <source>
        <dbReference type="EMBL" id="KAF1960828.1"/>
    </source>
</evidence>
<dbReference type="Gene3D" id="1.20.1250.20">
    <property type="entry name" value="MFS general substrate transporter like domains"/>
    <property type="match status" value="1"/>
</dbReference>
<dbReference type="OrthoDB" id="6612291at2759"/>
<evidence type="ECO:0000256" key="5">
    <source>
        <dbReference type="SAM" id="Phobius"/>
    </source>
</evidence>
<evidence type="ECO:0000256" key="3">
    <source>
        <dbReference type="ARBA" id="ARBA00022989"/>
    </source>
</evidence>
<dbReference type="SUPFAM" id="SSF103473">
    <property type="entry name" value="MFS general substrate transporter"/>
    <property type="match status" value="1"/>
</dbReference>
<protein>
    <recommendedName>
        <fullName evidence="8">MFS general substrate transporter</fullName>
    </recommendedName>
</protein>
<accession>A0A6A5U803</accession>
<dbReference type="GO" id="GO:0005351">
    <property type="term" value="F:carbohydrate:proton symporter activity"/>
    <property type="evidence" value="ECO:0007669"/>
    <property type="project" value="TreeGrafter"/>
</dbReference>
<dbReference type="PANTHER" id="PTHR48022:SF25">
    <property type="entry name" value="QUINATE TRANSPORTER, PUTATIVE (AFU_ORTHOLOGUE AFUA_5G12950)-RELATED"/>
    <property type="match status" value="1"/>
</dbReference>
<sequence>MLRSFIYSYQPDDAHNTPLNSLALHLQQLGDFLTCFLVSPFTNCISRRHALMLSSVVVVVGATIQTINTDAMGAFYTATIIAGVGIGAENAFMRIYNNDMTRKDLRGRVGSFFSPISPGNGIFVSYRVVYTIPIGLHIVPAALLVLDLALDAPILRNAQNGLHEREDIKRHRRARMICVDESQAVLDKMQEMRTDVEIEERGTESFQIKGIAEWHNFMQIFAVFTAPQATGATACRILWAAILQALVEGGDKVVEGSLGAFFLSEQVACRQVLIWRAACMAAWQTSTPTVIRNISAPQMEEVASRPNVAVGASSQWFFNYVRSLVAPNLIEDVGWDTFLSWSLLVNIIAIEALAFLSLPKDLPLDEIALHDNSHVRLEKHTDPDQMAQSGWKRHLHRCNDQ</sequence>
<dbReference type="GO" id="GO:0016020">
    <property type="term" value="C:membrane"/>
    <property type="evidence" value="ECO:0007669"/>
    <property type="project" value="UniProtKB-SubCell"/>
</dbReference>
<evidence type="ECO:0000313" key="7">
    <source>
        <dbReference type="Proteomes" id="UP000800035"/>
    </source>
</evidence>
<dbReference type="Pfam" id="PF00083">
    <property type="entry name" value="Sugar_tr"/>
    <property type="match status" value="1"/>
</dbReference>
<proteinExistence type="predicted"/>
<keyword evidence="7" id="KW-1185">Reference proteome</keyword>
<keyword evidence="3 5" id="KW-1133">Transmembrane helix</keyword>
<evidence type="ECO:0000256" key="1">
    <source>
        <dbReference type="ARBA" id="ARBA00004141"/>
    </source>
</evidence>
<comment type="subcellular location">
    <subcellularLocation>
        <location evidence="1">Membrane</location>
        <topology evidence="1">Multi-pass membrane protein</topology>
    </subcellularLocation>
</comment>
<dbReference type="EMBL" id="ML976982">
    <property type="protein sequence ID" value="KAF1960828.1"/>
    <property type="molecule type" value="Genomic_DNA"/>
</dbReference>
<feature type="transmembrane region" description="Helical" evidence="5">
    <location>
        <begin position="73"/>
        <end position="93"/>
    </location>
</feature>
<evidence type="ECO:0000256" key="4">
    <source>
        <dbReference type="ARBA" id="ARBA00023136"/>
    </source>
</evidence>
<organism evidence="6 7">
    <name type="scientific">Byssothecium circinans</name>
    <dbReference type="NCBI Taxonomy" id="147558"/>
    <lineage>
        <taxon>Eukaryota</taxon>
        <taxon>Fungi</taxon>
        <taxon>Dikarya</taxon>
        <taxon>Ascomycota</taxon>
        <taxon>Pezizomycotina</taxon>
        <taxon>Dothideomycetes</taxon>
        <taxon>Pleosporomycetidae</taxon>
        <taxon>Pleosporales</taxon>
        <taxon>Massarineae</taxon>
        <taxon>Massarinaceae</taxon>
        <taxon>Byssothecium</taxon>
    </lineage>
</organism>
<feature type="transmembrane region" description="Helical" evidence="5">
    <location>
        <begin position="50"/>
        <end position="67"/>
    </location>
</feature>
<evidence type="ECO:0000256" key="2">
    <source>
        <dbReference type="ARBA" id="ARBA00022692"/>
    </source>
</evidence>
<dbReference type="AlphaFoldDB" id="A0A6A5U803"/>
<dbReference type="InterPro" id="IPR036259">
    <property type="entry name" value="MFS_trans_sf"/>
</dbReference>
<dbReference type="InterPro" id="IPR050360">
    <property type="entry name" value="MFS_Sugar_Transporters"/>
</dbReference>
<keyword evidence="2 5" id="KW-0812">Transmembrane</keyword>
<reference evidence="6" key="1">
    <citation type="journal article" date="2020" name="Stud. Mycol.">
        <title>101 Dothideomycetes genomes: a test case for predicting lifestyles and emergence of pathogens.</title>
        <authorList>
            <person name="Haridas S."/>
            <person name="Albert R."/>
            <person name="Binder M."/>
            <person name="Bloem J."/>
            <person name="Labutti K."/>
            <person name="Salamov A."/>
            <person name="Andreopoulos B."/>
            <person name="Baker S."/>
            <person name="Barry K."/>
            <person name="Bills G."/>
            <person name="Bluhm B."/>
            <person name="Cannon C."/>
            <person name="Castanera R."/>
            <person name="Culley D."/>
            <person name="Daum C."/>
            <person name="Ezra D."/>
            <person name="Gonzalez J."/>
            <person name="Henrissat B."/>
            <person name="Kuo A."/>
            <person name="Liang C."/>
            <person name="Lipzen A."/>
            <person name="Lutzoni F."/>
            <person name="Magnuson J."/>
            <person name="Mondo S."/>
            <person name="Nolan M."/>
            <person name="Ohm R."/>
            <person name="Pangilinan J."/>
            <person name="Park H.-J."/>
            <person name="Ramirez L."/>
            <person name="Alfaro M."/>
            <person name="Sun H."/>
            <person name="Tritt A."/>
            <person name="Yoshinaga Y."/>
            <person name="Zwiers L.-H."/>
            <person name="Turgeon B."/>
            <person name="Goodwin S."/>
            <person name="Spatafora J."/>
            <person name="Crous P."/>
            <person name="Grigoriev I."/>
        </authorList>
    </citation>
    <scope>NUCLEOTIDE SEQUENCE</scope>
    <source>
        <strain evidence="6">CBS 675.92</strain>
    </source>
</reference>
<keyword evidence="4 5" id="KW-0472">Membrane</keyword>